<feature type="transmembrane region" description="Helical" evidence="7">
    <location>
        <begin position="211"/>
        <end position="236"/>
    </location>
</feature>
<dbReference type="Gene3D" id="1.20.1250.20">
    <property type="entry name" value="MFS general substrate transporter like domains"/>
    <property type="match status" value="1"/>
</dbReference>
<feature type="domain" description="Major facilitator superfamily (MFS) profile" evidence="8">
    <location>
        <begin position="119"/>
        <end position="548"/>
    </location>
</feature>
<feature type="transmembrane region" description="Helical" evidence="7">
    <location>
        <begin position="158"/>
        <end position="177"/>
    </location>
</feature>
<name>A0A6G1FYA8_9PEZI</name>
<feature type="transmembrane region" description="Helical" evidence="7">
    <location>
        <begin position="522"/>
        <end position="542"/>
    </location>
</feature>
<keyword evidence="3 7" id="KW-0812">Transmembrane</keyword>
<dbReference type="RefSeq" id="XP_033532458.1">
    <property type="nucleotide sequence ID" value="XM_033681405.1"/>
</dbReference>
<evidence type="ECO:0000313" key="11">
    <source>
        <dbReference type="RefSeq" id="XP_033532458.1"/>
    </source>
</evidence>
<evidence type="ECO:0000313" key="10">
    <source>
        <dbReference type="Proteomes" id="UP000504638"/>
    </source>
</evidence>
<dbReference type="Proteomes" id="UP000504638">
    <property type="component" value="Unplaced"/>
</dbReference>
<evidence type="ECO:0000256" key="1">
    <source>
        <dbReference type="ARBA" id="ARBA00004141"/>
    </source>
</evidence>
<evidence type="ECO:0000259" key="8">
    <source>
        <dbReference type="PROSITE" id="PS50850"/>
    </source>
</evidence>
<comment type="subcellular location">
    <subcellularLocation>
        <location evidence="1">Membrane</location>
        <topology evidence="1">Multi-pass membrane protein</topology>
    </subcellularLocation>
</comment>
<dbReference type="GeneID" id="54421975"/>
<evidence type="ECO:0000256" key="7">
    <source>
        <dbReference type="SAM" id="Phobius"/>
    </source>
</evidence>
<organism evidence="9">
    <name type="scientific">Eremomyces bilateralis CBS 781.70</name>
    <dbReference type="NCBI Taxonomy" id="1392243"/>
    <lineage>
        <taxon>Eukaryota</taxon>
        <taxon>Fungi</taxon>
        <taxon>Dikarya</taxon>
        <taxon>Ascomycota</taxon>
        <taxon>Pezizomycotina</taxon>
        <taxon>Dothideomycetes</taxon>
        <taxon>Dothideomycetes incertae sedis</taxon>
        <taxon>Eremomycetales</taxon>
        <taxon>Eremomycetaceae</taxon>
        <taxon>Eremomyces</taxon>
    </lineage>
</organism>
<feature type="transmembrane region" description="Helical" evidence="7">
    <location>
        <begin position="184"/>
        <end position="205"/>
    </location>
</feature>
<dbReference type="EMBL" id="ML975164">
    <property type="protein sequence ID" value="KAF1810827.1"/>
    <property type="molecule type" value="Genomic_DNA"/>
</dbReference>
<reference evidence="11" key="3">
    <citation type="submission" date="2025-04" db="UniProtKB">
        <authorList>
            <consortium name="RefSeq"/>
        </authorList>
    </citation>
    <scope>IDENTIFICATION</scope>
    <source>
        <strain evidence="11">CBS 781.70</strain>
    </source>
</reference>
<dbReference type="PANTHER" id="PTHR23502">
    <property type="entry name" value="MAJOR FACILITATOR SUPERFAMILY"/>
    <property type="match status" value="1"/>
</dbReference>
<evidence type="ECO:0000313" key="9">
    <source>
        <dbReference type="EMBL" id="KAF1810827.1"/>
    </source>
</evidence>
<feature type="transmembrane region" description="Helical" evidence="7">
    <location>
        <begin position="454"/>
        <end position="475"/>
    </location>
</feature>
<dbReference type="InterPro" id="IPR011701">
    <property type="entry name" value="MFS"/>
</dbReference>
<keyword evidence="5 7" id="KW-0472">Membrane</keyword>
<evidence type="ECO:0000256" key="5">
    <source>
        <dbReference type="ARBA" id="ARBA00023136"/>
    </source>
</evidence>
<dbReference type="SUPFAM" id="SSF103473">
    <property type="entry name" value="MFS general substrate transporter"/>
    <property type="match status" value="1"/>
</dbReference>
<reference evidence="11" key="2">
    <citation type="submission" date="2020-04" db="EMBL/GenBank/DDBJ databases">
        <authorList>
            <consortium name="NCBI Genome Project"/>
        </authorList>
    </citation>
    <scope>NUCLEOTIDE SEQUENCE</scope>
    <source>
        <strain evidence="11">CBS 781.70</strain>
    </source>
</reference>
<dbReference type="FunFam" id="1.20.1250.20:FF:000011">
    <property type="entry name" value="MFS multidrug transporter, putative"/>
    <property type="match status" value="1"/>
</dbReference>
<feature type="transmembrane region" description="Helical" evidence="7">
    <location>
        <begin position="429"/>
        <end position="448"/>
    </location>
</feature>
<dbReference type="InterPro" id="IPR020846">
    <property type="entry name" value="MFS_dom"/>
</dbReference>
<feature type="transmembrane region" description="Helical" evidence="7">
    <location>
        <begin position="117"/>
        <end position="138"/>
    </location>
</feature>
<reference evidence="9 11" key="1">
    <citation type="submission" date="2020-01" db="EMBL/GenBank/DDBJ databases">
        <authorList>
            <consortium name="DOE Joint Genome Institute"/>
            <person name="Haridas S."/>
            <person name="Albert R."/>
            <person name="Binder M."/>
            <person name="Bloem J."/>
            <person name="Labutti K."/>
            <person name="Salamov A."/>
            <person name="Andreopoulos B."/>
            <person name="Baker S.E."/>
            <person name="Barry K."/>
            <person name="Bills G."/>
            <person name="Bluhm B.H."/>
            <person name="Cannon C."/>
            <person name="Castanera R."/>
            <person name="Culley D.E."/>
            <person name="Daum C."/>
            <person name="Ezra D."/>
            <person name="Gonzalez J.B."/>
            <person name="Henrissat B."/>
            <person name="Kuo A."/>
            <person name="Liang C."/>
            <person name="Lipzen A."/>
            <person name="Lutzoni F."/>
            <person name="Magnuson J."/>
            <person name="Mondo S."/>
            <person name="Nolan M."/>
            <person name="Ohm R."/>
            <person name="Pangilinan J."/>
            <person name="Park H.-J."/>
            <person name="Ramirez L."/>
            <person name="Alfaro M."/>
            <person name="Sun H."/>
            <person name="Tritt A."/>
            <person name="Yoshinaga Y."/>
            <person name="Zwiers L.-H."/>
            <person name="Turgeon B.G."/>
            <person name="Goodwin S.B."/>
            <person name="Spatafora J.W."/>
            <person name="Crous P.W."/>
            <person name="Grigoriev I.V."/>
        </authorList>
    </citation>
    <scope>NUCLEOTIDE SEQUENCE</scope>
    <source>
        <strain evidence="9 11">CBS 781.70</strain>
    </source>
</reference>
<sequence length="559" mass="60986">MDTTITSLPKSVEDQGAILTKLRSRDSTAPPIDPEKPSTQESNTSTLDKFDGIQGKDLEAGYGEFCPQKEAKPTETRIERLSISPSDDDTPDNPNLVAWDGVDDPQNPMNWPNSRRWSHIGIVSALTFFVGLCSSMFAPGVPQLMRQFDSTNEALGSFVVTVFVLGLAAGPVVFAPLSELKGRYIVQHIGTVGFTAFTIACALAPNMEGLIVIRLFQGIFGSVGITNGGAIISDIVKQEERGVALSMYSYGVLFGPIIGPIAGGFLNTAKGWRWVFWVLSICLGVITCLSFLIWRESYEPFLLRKKAARLRQETGNLALRSEYDSDLPPRVHFARGIARAICMLIFSPVVLSLSIYTGLVYAYFYLLFTTFTSIFSGIYNFSTDIVGLSFVGVGVGFLIGQIAFSNISDRLLKSLAAKRGGGFKPEYRMPPCLIGAVCIPIGLFWYGWAAQARAHWIVPLIGTSFVGLGNSIIFMSITTYTIDAYGMYSASALAANTVTRSIMAAVLPLAAPPMYAALGIGWGNSLLAFLAIAMMPVPWLLFKYGERLRRVNVEKFTYI</sequence>
<dbReference type="InterPro" id="IPR036259">
    <property type="entry name" value="MFS_trans_sf"/>
</dbReference>
<dbReference type="Pfam" id="PF07690">
    <property type="entry name" value="MFS_1"/>
    <property type="match status" value="1"/>
</dbReference>
<feature type="region of interest" description="Disordered" evidence="6">
    <location>
        <begin position="20"/>
        <end position="53"/>
    </location>
</feature>
<evidence type="ECO:0000256" key="3">
    <source>
        <dbReference type="ARBA" id="ARBA00022692"/>
    </source>
</evidence>
<dbReference type="PROSITE" id="PS50850">
    <property type="entry name" value="MFS"/>
    <property type="match status" value="1"/>
</dbReference>
<gene>
    <name evidence="9 11" type="ORF">P152DRAFT_475284</name>
</gene>
<evidence type="ECO:0000256" key="4">
    <source>
        <dbReference type="ARBA" id="ARBA00022989"/>
    </source>
</evidence>
<keyword evidence="10" id="KW-1185">Reference proteome</keyword>
<dbReference type="CDD" id="cd17323">
    <property type="entry name" value="MFS_Tpo1_MDR_like"/>
    <property type="match status" value="1"/>
</dbReference>
<protein>
    <submittedName>
        <fullName evidence="9 11">Cycloheximide resistance protein</fullName>
    </submittedName>
</protein>
<dbReference type="GO" id="GO:0016020">
    <property type="term" value="C:membrane"/>
    <property type="evidence" value="ECO:0007669"/>
    <property type="project" value="UniProtKB-SubCell"/>
</dbReference>
<feature type="transmembrane region" description="Helical" evidence="7">
    <location>
        <begin position="340"/>
        <end position="365"/>
    </location>
</feature>
<feature type="transmembrane region" description="Helical" evidence="7">
    <location>
        <begin position="248"/>
        <end position="268"/>
    </location>
</feature>
<feature type="transmembrane region" description="Helical" evidence="7">
    <location>
        <begin position="274"/>
        <end position="294"/>
    </location>
</feature>
<evidence type="ECO:0000256" key="2">
    <source>
        <dbReference type="ARBA" id="ARBA00008335"/>
    </source>
</evidence>
<keyword evidence="4 7" id="KW-1133">Transmembrane helix</keyword>
<dbReference type="GO" id="GO:0022857">
    <property type="term" value="F:transmembrane transporter activity"/>
    <property type="evidence" value="ECO:0007669"/>
    <property type="project" value="InterPro"/>
</dbReference>
<feature type="transmembrane region" description="Helical" evidence="7">
    <location>
        <begin position="385"/>
        <end position="408"/>
    </location>
</feature>
<comment type="similarity">
    <text evidence="2">Belongs to the major facilitator superfamily.</text>
</comment>
<dbReference type="PANTHER" id="PTHR23502:SF68">
    <property type="entry name" value="MULTIDRUG TRANSPORTER, PUTATIVE (AFU_ORTHOLOGUE AFUA_3G01120)-RELATED"/>
    <property type="match status" value="1"/>
</dbReference>
<accession>A0A6G1FYA8</accession>
<evidence type="ECO:0000256" key="6">
    <source>
        <dbReference type="SAM" id="MobiDB-lite"/>
    </source>
</evidence>
<dbReference type="OrthoDB" id="5296287at2759"/>
<dbReference type="AlphaFoldDB" id="A0A6G1FYA8"/>
<proteinExistence type="inferred from homology"/>